<dbReference type="InterPro" id="IPR036582">
    <property type="entry name" value="Mao_N_sf"/>
</dbReference>
<feature type="signal peptide" evidence="1">
    <location>
        <begin position="1"/>
        <end position="23"/>
    </location>
</feature>
<keyword evidence="1" id="KW-0732">Signal</keyword>
<evidence type="ECO:0000313" key="3">
    <source>
        <dbReference type="EMBL" id="QHW33880.1"/>
    </source>
</evidence>
<evidence type="ECO:0000259" key="2">
    <source>
        <dbReference type="Pfam" id="PF07833"/>
    </source>
</evidence>
<dbReference type="Proteomes" id="UP000479114">
    <property type="component" value="Chromosome"/>
</dbReference>
<dbReference type="AlphaFoldDB" id="A0A6C0P5P7"/>
<name>A0A6C0P5P7_9BACL</name>
<organism evidence="3 4">
    <name type="scientific">Paenibacillus rhizovicinus</name>
    <dbReference type="NCBI Taxonomy" id="2704463"/>
    <lineage>
        <taxon>Bacteria</taxon>
        <taxon>Bacillati</taxon>
        <taxon>Bacillota</taxon>
        <taxon>Bacilli</taxon>
        <taxon>Bacillales</taxon>
        <taxon>Paenibacillaceae</taxon>
        <taxon>Paenibacillus</taxon>
    </lineage>
</organism>
<dbReference type="Pfam" id="PF07833">
    <property type="entry name" value="Cu_amine_oxidN1"/>
    <property type="match status" value="1"/>
</dbReference>
<dbReference type="RefSeq" id="WP_162643877.1">
    <property type="nucleotide sequence ID" value="NZ_CP048286.1"/>
</dbReference>
<dbReference type="KEGG" id="prz:GZH47_25855"/>
<dbReference type="Gene3D" id="3.30.457.10">
    <property type="entry name" value="Copper amine oxidase-like, N-terminal domain"/>
    <property type="match status" value="1"/>
</dbReference>
<feature type="chain" id="PRO_5025360833" evidence="1">
    <location>
        <begin position="24"/>
        <end position="316"/>
    </location>
</feature>
<keyword evidence="4" id="KW-1185">Reference proteome</keyword>
<gene>
    <name evidence="3" type="ORF">GZH47_25855</name>
</gene>
<dbReference type="SUPFAM" id="SSF55383">
    <property type="entry name" value="Copper amine oxidase, domain N"/>
    <property type="match status" value="1"/>
</dbReference>
<accession>A0A6C0P5P7</accession>
<proteinExistence type="predicted"/>
<sequence length="316" mass="34527">MKKIACATAAAASMLAVSAISYAAAPSGIVIMGKPIQSDAAWIVKNGRVLVPLRAVTEPLGITAAWNAKSKTATIGKWSETVKLTVGQSIASYVKANQYNTMKLDASVTLVHDRVYVPLRFLSQFYGYRVEAQADTVNVTSPFSRNEQDILHHGDLGKARQFVMANAWKHAHYAKPPIEYLNEIEGFESTFFFPLGEANRFFLISDSMVSFYELQGEFFVITWQAQIPVGKKDTDELFMDNQVTKATGARPVIDGPMFFYRKSGIVNVTNTTAGTIGADGRKTLIGSKSVVGDEVKEQSGSLALTLPDETRAELNP</sequence>
<dbReference type="EMBL" id="CP048286">
    <property type="protein sequence ID" value="QHW33880.1"/>
    <property type="molecule type" value="Genomic_DNA"/>
</dbReference>
<evidence type="ECO:0000256" key="1">
    <source>
        <dbReference type="SAM" id="SignalP"/>
    </source>
</evidence>
<feature type="domain" description="Copper amine oxidase-like N-terminal" evidence="2">
    <location>
        <begin position="31"/>
        <end position="139"/>
    </location>
</feature>
<reference evidence="3 4" key="1">
    <citation type="submission" date="2020-02" db="EMBL/GenBank/DDBJ databases">
        <title>Paenibacillus sp. nov., isolated from rhizosphere soil of tomato.</title>
        <authorList>
            <person name="Weon H.-Y."/>
            <person name="Lee S.A."/>
        </authorList>
    </citation>
    <scope>NUCLEOTIDE SEQUENCE [LARGE SCALE GENOMIC DNA]</scope>
    <source>
        <strain evidence="3 4">14171R-81</strain>
    </source>
</reference>
<dbReference type="InterPro" id="IPR012854">
    <property type="entry name" value="Cu_amine_oxidase-like_N"/>
</dbReference>
<evidence type="ECO:0000313" key="4">
    <source>
        <dbReference type="Proteomes" id="UP000479114"/>
    </source>
</evidence>
<protein>
    <submittedName>
        <fullName evidence="3">Copper amine oxidase N-terminal domain-containing protein</fullName>
    </submittedName>
</protein>